<feature type="domain" description="Methyltransferase" evidence="1">
    <location>
        <begin position="61"/>
        <end position="151"/>
    </location>
</feature>
<protein>
    <submittedName>
        <fullName evidence="2">Methyltransferase domain-containing protein</fullName>
    </submittedName>
</protein>
<accession>A0ABV3ZFQ7</accession>
<keyword evidence="2" id="KW-0489">Methyltransferase</keyword>
<organism evidence="2 3">
    <name type="scientific">Danxiaibacter flavus</name>
    <dbReference type="NCBI Taxonomy" id="3049108"/>
    <lineage>
        <taxon>Bacteria</taxon>
        <taxon>Pseudomonadati</taxon>
        <taxon>Bacteroidota</taxon>
        <taxon>Chitinophagia</taxon>
        <taxon>Chitinophagales</taxon>
        <taxon>Chitinophagaceae</taxon>
        <taxon>Danxiaibacter</taxon>
    </lineage>
</organism>
<dbReference type="SUPFAM" id="SSF53335">
    <property type="entry name" value="S-adenosyl-L-methionine-dependent methyltransferases"/>
    <property type="match status" value="1"/>
</dbReference>
<evidence type="ECO:0000259" key="1">
    <source>
        <dbReference type="Pfam" id="PF13649"/>
    </source>
</evidence>
<dbReference type="CDD" id="cd02440">
    <property type="entry name" value="AdoMet_MTases"/>
    <property type="match status" value="1"/>
</dbReference>
<keyword evidence="3" id="KW-1185">Reference proteome</keyword>
<dbReference type="Proteomes" id="UP001560573">
    <property type="component" value="Unassembled WGS sequence"/>
</dbReference>
<dbReference type="GO" id="GO:0032259">
    <property type="term" value="P:methylation"/>
    <property type="evidence" value="ECO:0007669"/>
    <property type="project" value="UniProtKB-KW"/>
</dbReference>
<dbReference type="GO" id="GO:0008168">
    <property type="term" value="F:methyltransferase activity"/>
    <property type="evidence" value="ECO:0007669"/>
    <property type="project" value="UniProtKB-KW"/>
</dbReference>
<name>A0ABV3ZFQ7_9BACT</name>
<comment type="caution">
    <text evidence="2">The sequence shown here is derived from an EMBL/GenBank/DDBJ whole genome shotgun (WGS) entry which is preliminary data.</text>
</comment>
<proteinExistence type="predicted"/>
<dbReference type="InterPro" id="IPR041698">
    <property type="entry name" value="Methyltransf_25"/>
</dbReference>
<sequence>MSKFAQRSGQTELIDEPGIPFSDWAVCLRELNTINTWLGGHAITLAGVKKLLHLSTTPVRIAEIGCGGGDNLRAIHNWNNRSTYAISYTGIDLNKACVEFAEQQCSDLPGKVFINSDYRQVKFEKNEKPSIIFNSLFCHHFTNEQLIEMLGWMKSNATIGFFINDLQRHPVAYYSIKWLTALFSRSYLVKHDAPVSVIRGFSRQEWRQLLKLAGISNYTIQWRWAFRYLITVRV</sequence>
<evidence type="ECO:0000313" key="3">
    <source>
        <dbReference type="Proteomes" id="UP001560573"/>
    </source>
</evidence>
<keyword evidence="2" id="KW-0808">Transferase</keyword>
<dbReference type="RefSeq" id="WP_369328633.1">
    <property type="nucleotide sequence ID" value="NZ_JAULBC010000002.1"/>
</dbReference>
<dbReference type="InterPro" id="IPR029063">
    <property type="entry name" value="SAM-dependent_MTases_sf"/>
</dbReference>
<reference evidence="2 3" key="1">
    <citation type="submission" date="2023-07" db="EMBL/GenBank/DDBJ databases">
        <authorList>
            <person name="Lian W.-H."/>
        </authorList>
    </citation>
    <scope>NUCLEOTIDE SEQUENCE [LARGE SCALE GENOMIC DNA]</scope>
    <source>
        <strain evidence="2 3">SYSU DXS3180</strain>
    </source>
</reference>
<evidence type="ECO:0000313" key="2">
    <source>
        <dbReference type="EMBL" id="MEX6687229.1"/>
    </source>
</evidence>
<gene>
    <name evidence="2" type="ORF">QTN47_06970</name>
</gene>
<dbReference type="Pfam" id="PF13649">
    <property type="entry name" value="Methyltransf_25"/>
    <property type="match status" value="1"/>
</dbReference>
<dbReference type="EMBL" id="JAULBC010000002">
    <property type="protein sequence ID" value="MEX6687229.1"/>
    <property type="molecule type" value="Genomic_DNA"/>
</dbReference>
<dbReference type="Gene3D" id="3.40.50.150">
    <property type="entry name" value="Vaccinia Virus protein VP39"/>
    <property type="match status" value="1"/>
</dbReference>